<gene>
    <name evidence="5" type="ORF">SAMN06296036_104238</name>
</gene>
<dbReference type="InterPro" id="IPR050595">
    <property type="entry name" value="Bact_response_regulator"/>
</dbReference>
<feature type="domain" description="Response regulatory" evidence="4">
    <location>
        <begin position="9"/>
        <end position="127"/>
    </location>
</feature>
<dbReference type="Gene3D" id="1.25.40.10">
    <property type="entry name" value="Tetratricopeptide repeat domain"/>
    <property type="match status" value="3"/>
</dbReference>
<dbReference type="Proteomes" id="UP000192907">
    <property type="component" value="Unassembled WGS sequence"/>
</dbReference>
<organism evidence="5 6">
    <name type="scientific">Pseudobacteriovorax antillogorgiicola</name>
    <dbReference type="NCBI Taxonomy" id="1513793"/>
    <lineage>
        <taxon>Bacteria</taxon>
        <taxon>Pseudomonadati</taxon>
        <taxon>Bdellovibrionota</taxon>
        <taxon>Oligoflexia</taxon>
        <taxon>Oligoflexales</taxon>
        <taxon>Pseudobacteriovoracaceae</taxon>
        <taxon>Pseudobacteriovorax</taxon>
    </lineage>
</organism>
<evidence type="ECO:0000313" key="5">
    <source>
        <dbReference type="EMBL" id="SMF07750.1"/>
    </source>
</evidence>
<keyword evidence="1" id="KW-0597">Phosphoprotein</keyword>
<dbReference type="Pfam" id="PF13432">
    <property type="entry name" value="TPR_16"/>
    <property type="match status" value="1"/>
</dbReference>
<name>A0A1Y6BEW1_9BACT</name>
<dbReference type="InterPro" id="IPR019734">
    <property type="entry name" value="TPR_rpt"/>
</dbReference>
<sequence length="704" mass="79962">MKFKDTKIKIVTVSSSPSKRQLVNTHLRSKGYEEVSGAPDLKTVVELLENESIHWLICPLALGEPINALQILQYITEHPRAMDMRMTLLIGDDELKYVGKAFDLGLLSYHVGLEAKTDVEAAFDEFMNLLESYNGRQDLLAAHYLRQYLKLEQRLEDLFTFEKKLLKLNPGQAELLMSVGEAHFLRGENERGENLCRQALLINPELEGRVQQYANDYGFDLEKPADDDQVWNILGVESCLVLDPQDEDRRQIVDFLKHMGVPDIVQDSSPQKAIDLLKQGKRFDLIIFEWSFPEVAGPILVQRLRDILGFSIPLTVINKDLHERDMPILREMGVTDRIGKPLDQSSFCKDVIWIINQDRQPTEPAMIYQKLMHAIKDRDEENVASLKQKYYSHPSVKDEEKFFIDGMIAFHSGLYLAAKESALKSLKAGGHSLDVLNLLGKSMMKLREFEAALRCLENAQMISPKNIERICQIAEAHLEAGREDEFEANLDRAQDLDEEHTAIKSAQAKAALKKGDHVTSKSLMSSLNSLEDIVSYTNNRAVSLIRTSSFDEGIRLYRDAIRSVPEDREKIRGIIAYNLALAHIRAGKLEEALKAVEGVSLSDKNSIIIRKVGNIRARLKKSIKTGEEFKLKPVQEPDLNEEQDKLDELSRQSEELFKNLKVKPGDIGCHKIYVERAVDEDIEKMLAEKIAFRRKASKAAKKAS</sequence>
<evidence type="ECO:0000256" key="2">
    <source>
        <dbReference type="PROSITE-ProRule" id="PRU00169"/>
    </source>
</evidence>
<keyword evidence="3" id="KW-0802">TPR repeat</keyword>
<dbReference type="PROSITE" id="PS50110">
    <property type="entry name" value="RESPONSE_REGULATORY"/>
    <property type="match status" value="2"/>
</dbReference>
<dbReference type="AlphaFoldDB" id="A0A1Y6BEW1"/>
<dbReference type="RefSeq" id="WP_132316592.1">
    <property type="nucleotide sequence ID" value="NZ_FWZT01000004.1"/>
</dbReference>
<dbReference type="Gene3D" id="3.40.50.2300">
    <property type="match status" value="2"/>
</dbReference>
<dbReference type="STRING" id="1513793.SAMN06296036_104238"/>
<dbReference type="SUPFAM" id="SSF52172">
    <property type="entry name" value="CheY-like"/>
    <property type="match status" value="2"/>
</dbReference>
<evidence type="ECO:0000313" key="6">
    <source>
        <dbReference type="Proteomes" id="UP000192907"/>
    </source>
</evidence>
<evidence type="ECO:0000256" key="3">
    <source>
        <dbReference type="PROSITE-ProRule" id="PRU00339"/>
    </source>
</evidence>
<dbReference type="PANTHER" id="PTHR44591:SF3">
    <property type="entry name" value="RESPONSE REGULATORY DOMAIN-CONTAINING PROTEIN"/>
    <property type="match status" value="1"/>
</dbReference>
<dbReference type="OrthoDB" id="5469194at2"/>
<feature type="repeat" description="TPR" evidence="3">
    <location>
        <begin position="433"/>
        <end position="466"/>
    </location>
</feature>
<dbReference type="GO" id="GO:0000160">
    <property type="term" value="P:phosphorelay signal transduction system"/>
    <property type="evidence" value="ECO:0007669"/>
    <property type="project" value="InterPro"/>
</dbReference>
<dbReference type="EMBL" id="FWZT01000004">
    <property type="protein sequence ID" value="SMF07750.1"/>
    <property type="molecule type" value="Genomic_DNA"/>
</dbReference>
<feature type="domain" description="Response regulatory" evidence="4">
    <location>
        <begin position="238"/>
        <end position="355"/>
    </location>
</feature>
<dbReference type="InterPro" id="IPR001789">
    <property type="entry name" value="Sig_transdc_resp-reg_receiver"/>
</dbReference>
<dbReference type="PANTHER" id="PTHR44591">
    <property type="entry name" value="STRESS RESPONSE REGULATOR PROTEIN 1"/>
    <property type="match status" value="1"/>
</dbReference>
<proteinExistence type="predicted"/>
<evidence type="ECO:0000259" key="4">
    <source>
        <dbReference type="PROSITE" id="PS50110"/>
    </source>
</evidence>
<dbReference type="SUPFAM" id="SSF48452">
    <property type="entry name" value="TPR-like"/>
    <property type="match status" value="2"/>
</dbReference>
<accession>A0A1Y6BEW1</accession>
<keyword evidence="6" id="KW-1185">Reference proteome</keyword>
<dbReference type="InterPro" id="IPR011006">
    <property type="entry name" value="CheY-like_superfamily"/>
</dbReference>
<dbReference type="InterPro" id="IPR011990">
    <property type="entry name" value="TPR-like_helical_dom_sf"/>
</dbReference>
<comment type="caution">
    <text evidence="2">Lacks conserved residue(s) required for the propagation of feature annotation.</text>
</comment>
<dbReference type="PROSITE" id="PS50005">
    <property type="entry name" value="TPR"/>
    <property type="match status" value="1"/>
</dbReference>
<evidence type="ECO:0000256" key="1">
    <source>
        <dbReference type="ARBA" id="ARBA00022553"/>
    </source>
</evidence>
<reference evidence="6" key="1">
    <citation type="submission" date="2017-04" db="EMBL/GenBank/DDBJ databases">
        <authorList>
            <person name="Varghese N."/>
            <person name="Submissions S."/>
        </authorList>
    </citation>
    <scope>NUCLEOTIDE SEQUENCE [LARGE SCALE GENOMIC DNA]</scope>
    <source>
        <strain evidence="6">RKEM611</strain>
    </source>
</reference>
<dbReference type="SMART" id="SM00028">
    <property type="entry name" value="TPR"/>
    <property type="match status" value="5"/>
</dbReference>
<protein>
    <submittedName>
        <fullName evidence="5">CheY chemotaxis protein or a CheY-like REC (Receiver) domain</fullName>
    </submittedName>
</protein>